<gene>
    <name evidence="2" type="ORF">Tco_0683126</name>
</gene>
<proteinExistence type="predicted"/>
<feature type="compositionally biased region" description="Basic and acidic residues" evidence="1">
    <location>
        <begin position="17"/>
        <end position="33"/>
    </location>
</feature>
<feature type="compositionally biased region" description="Polar residues" evidence="1">
    <location>
        <begin position="37"/>
        <end position="47"/>
    </location>
</feature>
<dbReference type="EMBL" id="BQNB010009800">
    <property type="protein sequence ID" value="GJS68561.1"/>
    <property type="molecule type" value="Genomic_DNA"/>
</dbReference>
<accession>A0ABQ4XTP4</accession>
<evidence type="ECO:0000313" key="3">
    <source>
        <dbReference type="Proteomes" id="UP001151760"/>
    </source>
</evidence>
<dbReference type="Proteomes" id="UP001151760">
    <property type="component" value="Unassembled WGS sequence"/>
</dbReference>
<organism evidence="2 3">
    <name type="scientific">Tanacetum coccineum</name>
    <dbReference type="NCBI Taxonomy" id="301880"/>
    <lineage>
        <taxon>Eukaryota</taxon>
        <taxon>Viridiplantae</taxon>
        <taxon>Streptophyta</taxon>
        <taxon>Embryophyta</taxon>
        <taxon>Tracheophyta</taxon>
        <taxon>Spermatophyta</taxon>
        <taxon>Magnoliopsida</taxon>
        <taxon>eudicotyledons</taxon>
        <taxon>Gunneridae</taxon>
        <taxon>Pentapetalae</taxon>
        <taxon>asterids</taxon>
        <taxon>campanulids</taxon>
        <taxon>Asterales</taxon>
        <taxon>Asteraceae</taxon>
        <taxon>Asteroideae</taxon>
        <taxon>Anthemideae</taxon>
        <taxon>Anthemidinae</taxon>
        <taxon>Tanacetum</taxon>
    </lineage>
</organism>
<feature type="non-terminal residue" evidence="2">
    <location>
        <position position="1"/>
    </location>
</feature>
<keyword evidence="3" id="KW-1185">Reference proteome</keyword>
<protein>
    <submittedName>
        <fullName evidence="2">Uncharacterized protein</fullName>
    </submittedName>
</protein>
<feature type="compositionally biased region" description="Basic residues" evidence="1">
    <location>
        <begin position="1"/>
        <end position="16"/>
    </location>
</feature>
<feature type="region of interest" description="Disordered" evidence="1">
    <location>
        <begin position="1"/>
        <end position="47"/>
    </location>
</feature>
<name>A0ABQ4XTP4_9ASTR</name>
<sequence>YGYIKNHMKTVKNKQARTRERKSEQKPEAKPEKVNPTVYSSQSWSTKGQMGEGNLNFSLEPESHVAMVKAQIYVGFALNSLTKEAQAVTSRNDSLAILKYTQMIQRLTIAFK</sequence>
<evidence type="ECO:0000256" key="1">
    <source>
        <dbReference type="SAM" id="MobiDB-lite"/>
    </source>
</evidence>
<reference evidence="2" key="2">
    <citation type="submission" date="2022-01" db="EMBL/GenBank/DDBJ databases">
        <authorList>
            <person name="Yamashiro T."/>
            <person name="Shiraishi A."/>
            <person name="Satake H."/>
            <person name="Nakayama K."/>
        </authorList>
    </citation>
    <scope>NUCLEOTIDE SEQUENCE</scope>
</reference>
<reference evidence="2" key="1">
    <citation type="journal article" date="2022" name="Int. J. Mol. Sci.">
        <title>Draft Genome of Tanacetum Coccineum: Genomic Comparison of Closely Related Tanacetum-Family Plants.</title>
        <authorList>
            <person name="Yamashiro T."/>
            <person name="Shiraishi A."/>
            <person name="Nakayama K."/>
            <person name="Satake H."/>
        </authorList>
    </citation>
    <scope>NUCLEOTIDE SEQUENCE</scope>
</reference>
<comment type="caution">
    <text evidence="2">The sequence shown here is derived from an EMBL/GenBank/DDBJ whole genome shotgun (WGS) entry which is preliminary data.</text>
</comment>
<evidence type="ECO:0000313" key="2">
    <source>
        <dbReference type="EMBL" id="GJS68561.1"/>
    </source>
</evidence>